<dbReference type="PANTHER" id="PTHR46889:SF4">
    <property type="entry name" value="TRANSPOSASE INSO FOR INSERTION SEQUENCE ELEMENT IS911B-RELATED"/>
    <property type="match status" value="1"/>
</dbReference>
<dbReference type="InterPro" id="IPR001584">
    <property type="entry name" value="Integrase_cat-core"/>
</dbReference>
<dbReference type="Gene3D" id="3.30.420.10">
    <property type="entry name" value="Ribonuclease H-like superfamily/Ribonuclease H"/>
    <property type="match status" value="1"/>
</dbReference>
<organism evidence="2 3">
    <name type="scientific">Legionella fallonii LLAP-10</name>
    <dbReference type="NCBI Taxonomy" id="1212491"/>
    <lineage>
        <taxon>Bacteria</taxon>
        <taxon>Pseudomonadati</taxon>
        <taxon>Pseudomonadota</taxon>
        <taxon>Gammaproteobacteria</taxon>
        <taxon>Legionellales</taxon>
        <taxon>Legionellaceae</taxon>
        <taxon>Legionella</taxon>
    </lineage>
</organism>
<name>A0A098G320_9GAMM</name>
<dbReference type="GO" id="GO:0015074">
    <property type="term" value="P:DNA integration"/>
    <property type="evidence" value="ECO:0007669"/>
    <property type="project" value="InterPro"/>
</dbReference>
<keyword evidence="3" id="KW-1185">Reference proteome</keyword>
<gene>
    <name evidence="2" type="ORF">LFA_1433</name>
</gene>
<dbReference type="Pfam" id="PF00665">
    <property type="entry name" value="rve"/>
    <property type="match status" value="1"/>
</dbReference>
<dbReference type="AlphaFoldDB" id="A0A098G320"/>
<dbReference type="SUPFAM" id="SSF53098">
    <property type="entry name" value="Ribonuclease H-like"/>
    <property type="match status" value="1"/>
</dbReference>
<dbReference type="RefSeq" id="WP_052673876.1">
    <property type="nucleotide sequence ID" value="NZ_LN614827.1"/>
</dbReference>
<dbReference type="Proteomes" id="UP000032430">
    <property type="component" value="Chromosome I"/>
</dbReference>
<dbReference type="EMBL" id="LN614827">
    <property type="protein sequence ID" value="CEG56853.1"/>
    <property type="molecule type" value="Genomic_DNA"/>
</dbReference>
<accession>A0A098G320</accession>
<sequence length="141" mass="15926">MKLNCSYQNVFSFNKNKSLVLYYKINRGLLAAEVMILDDSMKAIAQGGLYVAAVMDLFSRRIVGLAMSERMTAELVISSLKQAIPHRRPEQGLMHHSDKGCWYTSKNFQELLKENNIIVSMSGTGNCYDNAAMESFFHTAF</sequence>
<reference evidence="3" key="1">
    <citation type="submission" date="2014-09" db="EMBL/GenBank/DDBJ databases">
        <authorList>
            <person name="Gomez-Valero L."/>
        </authorList>
    </citation>
    <scope>NUCLEOTIDE SEQUENCE [LARGE SCALE GENOMIC DNA]</scope>
    <source>
        <strain evidence="3">ATCC700992</strain>
    </source>
</reference>
<evidence type="ECO:0000313" key="3">
    <source>
        <dbReference type="Proteomes" id="UP000032430"/>
    </source>
</evidence>
<feature type="domain" description="Integrase catalytic" evidence="1">
    <location>
        <begin position="27"/>
        <end position="141"/>
    </location>
</feature>
<evidence type="ECO:0000313" key="2">
    <source>
        <dbReference type="EMBL" id="CEG56853.1"/>
    </source>
</evidence>
<dbReference type="GO" id="GO:0003676">
    <property type="term" value="F:nucleic acid binding"/>
    <property type="evidence" value="ECO:0007669"/>
    <property type="project" value="InterPro"/>
</dbReference>
<proteinExistence type="predicted"/>
<dbReference type="InterPro" id="IPR012337">
    <property type="entry name" value="RNaseH-like_sf"/>
</dbReference>
<dbReference type="OrthoDB" id="9813126at2"/>
<evidence type="ECO:0000259" key="1">
    <source>
        <dbReference type="PROSITE" id="PS50994"/>
    </source>
</evidence>
<dbReference type="InterPro" id="IPR050900">
    <property type="entry name" value="Transposase_IS3/IS150/IS904"/>
</dbReference>
<dbReference type="PROSITE" id="PS50994">
    <property type="entry name" value="INTEGRASE"/>
    <property type="match status" value="1"/>
</dbReference>
<dbReference type="InterPro" id="IPR036397">
    <property type="entry name" value="RNaseH_sf"/>
</dbReference>
<dbReference type="PANTHER" id="PTHR46889">
    <property type="entry name" value="TRANSPOSASE INSF FOR INSERTION SEQUENCE IS3B-RELATED"/>
    <property type="match status" value="1"/>
</dbReference>
<dbReference type="KEGG" id="lfa:LFA_1433"/>
<dbReference type="HOGENOM" id="CLU_1822929_0_0_6"/>
<protein>
    <recommendedName>
        <fullName evidence="1">Integrase catalytic domain-containing protein</fullName>
    </recommendedName>
</protein>
<dbReference type="STRING" id="1212491.LFA_1433"/>